<dbReference type="Gene3D" id="2.120.10.80">
    <property type="entry name" value="Kelch-type beta propeller"/>
    <property type="match status" value="2"/>
</dbReference>
<evidence type="ECO:0000313" key="6">
    <source>
        <dbReference type="Proteomes" id="UP000290261"/>
    </source>
</evidence>
<proteinExistence type="predicted"/>
<sequence>MISNTLVYKHKFIMKKIHYLCLGLALVLTSCGKDDPNPPDDPTSNPPTIASFSPTEGTPGSTVEIIGTNFSTVKTENAVKFNGTSASVGIATATKLTVSVPNGATSGKIAVTVDGETAQSSGTFTVTEPSANAPTIDSFSPQEGTPGTIVVIIGTNFSTIKTENTVEFNGTEATVSIAGATLLTVVVPNGATSGKITVTVGGQTAQSSTDFTVLDPSVSISGFAPDQENVGAQVVIEGENFDPNSANNTVKFNGVAAEVTAATATNLTVTVPEGATTGTITVTVGEQTAESATEFTVGPWRQLTTPSWMDYPIRGGNMAVLKNDNDEDEIYFGFGRYGNGPFVYSNEVHVYDIASDTWESASEPPVTGRYNAASFVLNNKWHIITGKNGNGDIDDSWFYDPATETWESLGATAYGSGLSSFCGDIACFVYGIKENFVEGKLKSYDGNTWTDKDILTESNKSILDAVGFRIGSQGYVVTGKGVNYASSLFRYSMVTSSSGQLGAVPFTLRTEAIGIGMGTKAYVGLGLSENLISVDDIWEYDQGSNSWTQKSNFPGGGRQGAAAVAHGEHIYILGGVGNALQEELKTFWRYTPALDN</sequence>
<name>A0A444VMG9_9FLAO</name>
<feature type="domain" description="IPT/TIG" evidence="4">
    <location>
        <begin position="215"/>
        <end position="298"/>
    </location>
</feature>
<evidence type="ECO:0000256" key="1">
    <source>
        <dbReference type="ARBA" id="ARBA00022441"/>
    </source>
</evidence>
<accession>A0A444VMG9</accession>
<feature type="region of interest" description="Disordered" evidence="3">
    <location>
        <begin position="35"/>
        <end position="60"/>
    </location>
</feature>
<dbReference type="InterPro" id="IPR014756">
    <property type="entry name" value="Ig_E-set"/>
</dbReference>
<evidence type="ECO:0000256" key="2">
    <source>
        <dbReference type="ARBA" id="ARBA00022737"/>
    </source>
</evidence>
<dbReference type="PANTHER" id="PTHR45632">
    <property type="entry name" value="LD33804P"/>
    <property type="match status" value="1"/>
</dbReference>
<keyword evidence="1" id="KW-0880">Kelch repeat</keyword>
<evidence type="ECO:0000313" key="5">
    <source>
        <dbReference type="EMBL" id="RYC51900.1"/>
    </source>
</evidence>
<dbReference type="SUPFAM" id="SSF117281">
    <property type="entry name" value="Kelch motif"/>
    <property type="match status" value="2"/>
</dbReference>
<gene>
    <name evidence="5" type="ORF">DN53_08420</name>
</gene>
<feature type="domain" description="IPT/TIG" evidence="4">
    <location>
        <begin position="133"/>
        <end position="214"/>
    </location>
</feature>
<dbReference type="Pfam" id="PF01833">
    <property type="entry name" value="TIG"/>
    <property type="match status" value="3"/>
</dbReference>
<dbReference type="Pfam" id="PF01344">
    <property type="entry name" value="Kelch_1"/>
    <property type="match status" value="1"/>
</dbReference>
<keyword evidence="2" id="KW-0677">Repeat</keyword>
<dbReference type="SUPFAM" id="SSF81296">
    <property type="entry name" value="E set domains"/>
    <property type="match status" value="3"/>
</dbReference>
<dbReference type="Proteomes" id="UP000290261">
    <property type="component" value="Unassembled WGS sequence"/>
</dbReference>
<dbReference type="Gene3D" id="2.60.40.10">
    <property type="entry name" value="Immunoglobulins"/>
    <property type="match status" value="3"/>
</dbReference>
<evidence type="ECO:0000259" key="4">
    <source>
        <dbReference type="SMART" id="SM00429"/>
    </source>
</evidence>
<dbReference type="InterPro" id="IPR002909">
    <property type="entry name" value="IPT_dom"/>
</dbReference>
<dbReference type="InterPro" id="IPR015915">
    <property type="entry name" value="Kelch-typ_b-propeller"/>
</dbReference>
<dbReference type="EMBL" id="JJMP01000003">
    <property type="protein sequence ID" value="RYC51900.1"/>
    <property type="molecule type" value="Genomic_DNA"/>
</dbReference>
<dbReference type="SMART" id="SM00429">
    <property type="entry name" value="IPT"/>
    <property type="match status" value="3"/>
</dbReference>
<feature type="domain" description="IPT/TIG" evidence="4">
    <location>
        <begin position="46"/>
        <end position="127"/>
    </location>
</feature>
<feature type="compositionally biased region" description="Polar residues" evidence="3">
    <location>
        <begin position="50"/>
        <end position="60"/>
    </location>
</feature>
<comment type="caution">
    <text evidence="5">The sequence shown here is derived from an EMBL/GenBank/DDBJ whole genome shotgun (WGS) entry which is preliminary data.</text>
</comment>
<keyword evidence="6" id="KW-1185">Reference proteome</keyword>
<reference evidence="5 6" key="1">
    <citation type="submission" date="2014-04" db="EMBL/GenBank/DDBJ databases">
        <title>Whole genome of Muricauda olearia.</title>
        <authorList>
            <person name="Zhang X.-H."/>
            <person name="Tang K."/>
        </authorList>
    </citation>
    <scope>NUCLEOTIDE SEQUENCE [LARGE SCALE GENOMIC DNA]</scope>
    <source>
        <strain evidence="5 6">Th120</strain>
    </source>
</reference>
<dbReference type="PANTHER" id="PTHR45632:SF3">
    <property type="entry name" value="KELCH-LIKE PROTEIN 32"/>
    <property type="match status" value="1"/>
</dbReference>
<dbReference type="InterPro" id="IPR013783">
    <property type="entry name" value="Ig-like_fold"/>
</dbReference>
<dbReference type="CDD" id="cd00603">
    <property type="entry name" value="IPT_PCSR"/>
    <property type="match status" value="1"/>
</dbReference>
<dbReference type="InterPro" id="IPR006652">
    <property type="entry name" value="Kelch_1"/>
</dbReference>
<organism evidence="5 6">
    <name type="scientific">Flagellimonas olearia</name>
    <dbReference type="NCBI Taxonomy" id="552546"/>
    <lineage>
        <taxon>Bacteria</taxon>
        <taxon>Pseudomonadati</taxon>
        <taxon>Bacteroidota</taxon>
        <taxon>Flavobacteriia</taxon>
        <taxon>Flavobacteriales</taxon>
        <taxon>Flavobacteriaceae</taxon>
        <taxon>Flagellimonas</taxon>
    </lineage>
</organism>
<dbReference type="AlphaFoldDB" id="A0A444VMG9"/>
<protein>
    <recommendedName>
        <fullName evidence="4">IPT/TIG domain-containing protein</fullName>
    </recommendedName>
</protein>
<evidence type="ECO:0000256" key="3">
    <source>
        <dbReference type="SAM" id="MobiDB-lite"/>
    </source>
</evidence>